<feature type="compositionally biased region" description="Polar residues" evidence="1">
    <location>
        <begin position="184"/>
        <end position="195"/>
    </location>
</feature>
<name>A0ABW3QID3_9PSEU</name>
<dbReference type="Proteomes" id="UP001597168">
    <property type="component" value="Unassembled WGS sequence"/>
</dbReference>
<proteinExistence type="predicted"/>
<evidence type="ECO:0000313" key="3">
    <source>
        <dbReference type="Proteomes" id="UP001597168"/>
    </source>
</evidence>
<sequence>MHLSDSMITGTDCGQAWLSAVQTVLRVPGRKALHLVVRITHPDREDPRIRHVVDDLLRRRGLQPVDTVVNTLFPRHLARLAADPAELAARYRTHYPRLRKLHRANGRGTYFGRLVAHPADGREVDQLARIVARLRSHARKPGAAPLYEAGFMLMDDDPEQPGHSAHIDPGTMDAASSDEPVDATSDTRPATTSETADPASAADGAAVAMIDTPIYAPRTDAMPLGFPCLSHVSFQAVGNTVHALAQYRSQYLVERGYGNYLSLGLLLRYVADAAGLQVGALTVTTGLAAVDGGVRQLTTALQSLTQQRLPGL</sequence>
<keyword evidence="3" id="KW-1185">Reference proteome</keyword>
<dbReference type="InterPro" id="IPR036926">
    <property type="entry name" value="Thymidate_synth/dCMP_Mease_sf"/>
</dbReference>
<evidence type="ECO:0000313" key="2">
    <source>
        <dbReference type="EMBL" id="MFD1145665.1"/>
    </source>
</evidence>
<evidence type="ECO:0000256" key="1">
    <source>
        <dbReference type="SAM" id="MobiDB-lite"/>
    </source>
</evidence>
<dbReference type="RefSeq" id="WP_380718608.1">
    <property type="nucleotide sequence ID" value="NZ_JBHTLK010000002.1"/>
</dbReference>
<gene>
    <name evidence="2" type="ORF">ACFQ3T_00845</name>
</gene>
<dbReference type="SUPFAM" id="SSF55831">
    <property type="entry name" value="Thymidylate synthase/dCMP hydroxymethylase"/>
    <property type="match status" value="1"/>
</dbReference>
<feature type="region of interest" description="Disordered" evidence="1">
    <location>
        <begin position="153"/>
        <end position="202"/>
    </location>
</feature>
<reference evidence="3" key="1">
    <citation type="journal article" date="2019" name="Int. J. Syst. Evol. Microbiol.">
        <title>The Global Catalogue of Microorganisms (GCM) 10K type strain sequencing project: providing services to taxonomists for standard genome sequencing and annotation.</title>
        <authorList>
            <consortium name="The Broad Institute Genomics Platform"/>
            <consortium name="The Broad Institute Genome Sequencing Center for Infectious Disease"/>
            <person name="Wu L."/>
            <person name="Ma J."/>
        </authorList>
    </citation>
    <scope>NUCLEOTIDE SEQUENCE [LARGE SCALE GENOMIC DNA]</scope>
    <source>
        <strain evidence="3">CCUG 60214</strain>
    </source>
</reference>
<dbReference type="EMBL" id="JBHTLK010000002">
    <property type="protein sequence ID" value="MFD1145665.1"/>
    <property type="molecule type" value="Genomic_DNA"/>
</dbReference>
<protein>
    <submittedName>
        <fullName evidence="2">Uncharacterized protein</fullName>
    </submittedName>
</protein>
<accession>A0ABW3QID3</accession>
<comment type="caution">
    <text evidence="2">The sequence shown here is derived from an EMBL/GenBank/DDBJ whole genome shotgun (WGS) entry which is preliminary data.</text>
</comment>
<organism evidence="2 3">
    <name type="scientific">Saccharothrix hoggarensis</name>
    <dbReference type="NCBI Taxonomy" id="913853"/>
    <lineage>
        <taxon>Bacteria</taxon>
        <taxon>Bacillati</taxon>
        <taxon>Actinomycetota</taxon>
        <taxon>Actinomycetes</taxon>
        <taxon>Pseudonocardiales</taxon>
        <taxon>Pseudonocardiaceae</taxon>
        <taxon>Saccharothrix</taxon>
    </lineage>
</organism>